<reference evidence="3" key="1">
    <citation type="submission" date="2021-02" db="EMBL/GenBank/DDBJ databases">
        <title>Skermanella TT6 skin isolate.</title>
        <authorList>
            <person name="Lee K."/>
            <person name="Ganzorig M."/>
        </authorList>
    </citation>
    <scope>NUCLEOTIDE SEQUENCE</scope>
    <source>
        <strain evidence="3">TT6</strain>
    </source>
</reference>
<keyword evidence="2" id="KW-0732">Signal</keyword>
<protein>
    <submittedName>
        <fullName evidence="3">YnbE family lipoprotein</fullName>
    </submittedName>
</protein>
<dbReference type="Pfam" id="PF13617">
    <property type="entry name" value="Lipoprotein_19"/>
    <property type="match status" value="1"/>
</dbReference>
<dbReference type="Proteomes" id="UP000595197">
    <property type="component" value="Chromosome"/>
</dbReference>
<sequence length="93" mass="9867">MTHIPIARRRLLLGTALAGLAPVLAACSPTVKVEAPDKPIEINLNIRIEQEVRIRVERDLEQVFADDPELFGLPSGSAPRSGGQGAGRKGSGT</sequence>
<gene>
    <name evidence="3" type="ORF">IGS68_16115</name>
</gene>
<accession>A0ABX7B040</accession>
<dbReference type="InterPro" id="IPR025985">
    <property type="entry name" value="YnbE"/>
</dbReference>
<organism evidence="3 4">
    <name type="scientific">Skermanella cutis</name>
    <dbReference type="NCBI Taxonomy" id="2775420"/>
    <lineage>
        <taxon>Bacteria</taxon>
        <taxon>Pseudomonadati</taxon>
        <taxon>Pseudomonadota</taxon>
        <taxon>Alphaproteobacteria</taxon>
        <taxon>Rhodospirillales</taxon>
        <taxon>Azospirillaceae</taxon>
        <taxon>Skermanella</taxon>
    </lineage>
</organism>
<feature type="chain" id="PRO_5045737276" evidence="2">
    <location>
        <begin position="26"/>
        <end position="93"/>
    </location>
</feature>
<name>A0ABX7B040_9PROT</name>
<evidence type="ECO:0000256" key="1">
    <source>
        <dbReference type="SAM" id="MobiDB-lite"/>
    </source>
</evidence>
<proteinExistence type="predicted"/>
<dbReference type="EMBL" id="CP067420">
    <property type="protein sequence ID" value="QQP87623.1"/>
    <property type="molecule type" value="Genomic_DNA"/>
</dbReference>
<dbReference type="PROSITE" id="PS51318">
    <property type="entry name" value="TAT"/>
    <property type="match status" value="1"/>
</dbReference>
<keyword evidence="4" id="KW-1185">Reference proteome</keyword>
<keyword evidence="3" id="KW-0449">Lipoprotein</keyword>
<evidence type="ECO:0000313" key="3">
    <source>
        <dbReference type="EMBL" id="QQP87623.1"/>
    </source>
</evidence>
<evidence type="ECO:0000313" key="4">
    <source>
        <dbReference type="Proteomes" id="UP000595197"/>
    </source>
</evidence>
<feature type="region of interest" description="Disordered" evidence="1">
    <location>
        <begin position="68"/>
        <end position="93"/>
    </location>
</feature>
<dbReference type="InterPro" id="IPR006311">
    <property type="entry name" value="TAT_signal"/>
</dbReference>
<feature type="compositionally biased region" description="Gly residues" evidence="1">
    <location>
        <begin position="82"/>
        <end position="93"/>
    </location>
</feature>
<feature type="signal peptide" evidence="2">
    <location>
        <begin position="1"/>
        <end position="25"/>
    </location>
</feature>
<evidence type="ECO:0000256" key="2">
    <source>
        <dbReference type="SAM" id="SignalP"/>
    </source>
</evidence>
<dbReference type="RefSeq" id="WP_201071100.1">
    <property type="nucleotide sequence ID" value="NZ_CP067420.1"/>
</dbReference>